<dbReference type="InterPro" id="IPR004089">
    <property type="entry name" value="MCPsignal_dom"/>
</dbReference>
<proteinExistence type="inferred from homology"/>
<name>A0A975B874_9BACT</name>
<keyword evidence="1 3" id="KW-0807">Transducer</keyword>
<evidence type="ECO:0000256" key="1">
    <source>
        <dbReference type="ARBA" id="ARBA00023224"/>
    </source>
</evidence>
<dbReference type="PROSITE" id="PS50111">
    <property type="entry name" value="CHEMOTAXIS_TRANSDUC_2"/>
    <property type="match status" value="1"/>
</dbReference>
<evidence type="ECO:0000259" key="6">
    <source>
        <dbReference type="PROSITE" id="PS50885"/>
    </source>
</evidence>
<dbReference type="PANTHER" id="PTHR32089:SF112">
    <property type="entry name" value="LYSOZYME-LIKE PROTEIN-RELATED"/>
    <property type="match status" value="1"/>
</dbReference>
<comment type="similarity">
    <text evidence="2">Belongs to the methyl-accepting chemotaxis (MCP) protein family.</text>
</comment>
<feature type="transmembrane region" description="Helical" evidence="4">
    <location>
        <begin position="6"/>
        <end position="29"/>
    </location>
</feature>
<dbReference type="SMART" id="SM00304">
    <property type="entry name" value="HAMP"/>
    <property type="match status" value="1"/>
</dbReference>
<dbReference type="SMART" id="SM00283">
    <property type="entry name" value="MA"/>
    <property type="match status" value="1"/>
</dbReference>
<feature type="transmembrane region" description="Helical" evidence="4">
    <location>
        <begin position="204"/>
        <end position="223"/>
    </location>
</feature>
<evidence type="ECO:0000259" key="5">
    <source>
        <dbReference type="PROSITE" id="PS50111"/>
    </source>
</evidence>
<dbReference type="InterPro" id="IPR003660">
    <property type="entry name" value="HAMP_dom"/>
</dbReference>
<dbReference type="Pfam" id="PF00015">
    <property type="entry name" value="MCPsignal"/>
    <property type="match status" value="1"/>
</dbReference>
<feature type="domain" description="HAMP" evidence="6">
    <location>
        <begin position="220"/>
        <end position="274"/>
    </location>
</feature>
<evidence type="ECO:0000313" key="8">
    <source>
        <dbReference type="Proteomes" id="UP000663720"/>
    </source>
</evidence>
<keyword evidence="4" id="KW-0812">Transmembrane</keyword>
<gene>
    <name evidence="7" type="ORF">dnl_28810</name>
</gene>
<dbReference type="GO" id="GO:0007165">
    <property type="term" value="P:signal transduction"/>
    <property type="evidence" value="ECO:0007669"/>
    <property type="project" value="UniProtKB-KW"/>
</dbReference>
<dbReference type="AlphaFoldDB" id="A0A975B874"/>
<dbReference type="PANTHER" id="PTHR32089">
    <property type="entry name" value="METHYL-ACCEPTING CHEMOTAXIS PROTEIN MCPB"/>
    <property type="match status" value="1"/>
</dbReference>
<dbReference type="GO" id="GO:0016020">
    <property type="term" value="C:membrane"/>
    <property type="evidence" value="ECO:0007669"/>
    <property type="project" value="InterPro"/>
</dbReference>
<evidence type="ECO:0000256" key="3">
    <source>
        <dbReference type="PROSITE-ProRule" id="PRU00284"/>
    </source>
</evidence>
<sequence length="551" mass="61076">MRNLTITIRITIITCGILSIFMLSGGFFFTKYQMNLVNSFIENNLEHIYQSVDKREKNDIESLKKNVIFNTETLGNACAGYLWQYIIDGLKETLRSYMNYPEIVAIKVTNDTKQVVAAAWKDTEIYIEDDFSDNLKLNTKLSVTKTLYKNENELGTVQVFYTDKVLKDDLQKLRTEILADAHQVHNKLRSYFEDAGRVQLTTTMILLVILVICQVMSLKIFIFKPLKKISDITERLAAFDLTVETKIHGHNNDEIGKLLKAVNNMVESFRIIISESSESAEQVTSSAEEISNSVSEQAAVTAQQSSTVYEITSTMERLSESSAQIASNSNSVVEIADNTLNTAQAGTQSIEDVIKKMDRINQDNQNNIREILALGKKAEEITKVMGIINGIADQTKLIAFNAALEAASAGKEGKRFGVVASEIRRLANSVMASTGEIGTKIKEIKEASQLMIKASEKSSIGIQDGFESFSQTSELLNHILSGAKSTTDAAKKISLATSQQKNSMNQVVIALQDIAEGAKHTSSSIKHISSVSKNLAKLSEKSRKLMKKFSL</sequence>
<dbReference type="KEGG" id="dli:dnl_28810"/>
<dbReference type="Proteomes" id="UP000663720">
    <property type="component" value="Chromosome"/>
</dbReference>
<accession>A0A975B874</accession>
<organism evidence="7 8">
    <name type="scientific">Desulfonema limicola</name>
    <dbReference type="NCBI Taxonomy" id="45656"/>
    <lineage>
        <taxon>Bacteria</taxon>
        <taxon>Pseudomonadati</taxon>
        <taxon>Thermodesulfobacteriota</taxon>
        <taxon>Desulfobacteria</taxon>
        <taxon>Desulfobacterales</taxon>
        <taxon>Desulfococcaceae</taxon>
        <taxon>Desulfonema</taxon>
    </lineage>
</organism>
<dbReference type="RefSeq" id="WP_207692207.1">
    <property type="nucleotide sequence ID" value="NZ_CP061799.1"/>
</dbReference>
<keyword evidence="4" id="KW-0472">Membrane</keyword>
<dbReference type="SUPFAM" id="SSF58104">
    <property type="entry name" value="Methyl-accepting chemotaxis protein (MCP) signaling domain"/>
    <property type="match status" value="1"/>
</dbReference>
<reference evidence="7" key="1">
    <citation type="journal article" date="2021" name="Microb. Physiol.">
        <title>Proteogenomic Insights into the Physiology of Marine, Sulfate-Reducing, Filamentous Desulfonema limicola and Desulfonema magnum.</title>
        <authorList>
            <person name="Schnaars V."/>
            <person name="Wohlbrand L."/>
            <person name="Scheve S."/>
            <person name="Hinrichs C."/>
            <person name="Reinhardt R."/>
            <person name="Rabus R."/>
        </authorList>
    </citation>
    <scope>NUCLEOTIDE SEQUENCE</scope>
    <source>
        <strain evidence="7">5ac10</strain>
    </source>
</reference>
<dbReference type="EMBL" id="CP061799">
    <property type="protein sequence ID" value="QTA80574.1"/>
    <property type="molecule type" value="Genomic_DNA"/>
</dbReference>
<feature type="domain" description="Methyl-accepting transducer" evidence="5">
    <location>
        <begin position="279"/>
        <end position="515"/>
    </location>
</feature>
<dbReference type="Gene3D" id="1.10.287.950">
    <property type="entry name" value="Methyl-accepting chemotaxis protein"/>
    <property type="match status" value="1"/>
</dbReference>
<dbReference type="CDD" id="cd06225">
    <property type="entry name" value="HAMP"/>
    <property type="match status" value="1"/>
</dbReference>
<dbReference type="Pfam" id="PF00672">
    <property type="entry name" value="HAMP"/>
    <property type="match status" value="1"/>
</dbReference>
<dbReference type="InterPro" id="IPR004090">
    <property type="entry name" value="Chemotax_Me-accpt_rcpt"/>
</dbReference>
<dbReference type="PRINTS" id="PR00260">
    <property type="entry name" value="CHEMTRNSDUCR"/>
</dbReference>
<evidence type="ECO:0000256" key="4">
    <source>
        <dbReference type="SAM" id="Phobius"/>
    </source>
</evidence>
<keyword evidence="4" id="KW-1133">Transmembrane helix</keyword>
<dbReference type="PROSITE" id="PS50885">
    <property type="entry name" value="HAMP"/>
    <property type="match status" value="1"/>
</dbReference>
<dbReference type="GO" id="GO:0004888">
    <property type="term" value="F:transmembrane signaling receptor activity"/>
    <property type="evidence" value="ECO:0007669"/>
    <property type="project" value="InterPro"/>
</dbReference>
<keyword evidence="8" id="KW-1185">Reference proteome</keyword>
<evidence type="ECO:0000313" key="7">
    <source>
        <dbReference type="EMBL" id="QTA80574.1"/>
    </source>
</evidence>
<protein>
    <submittedName>
        <fullName evidence="7">Methyl-accepting chemotaxis protein signailing-domain-containing protein, HAMP domain-containing</fullName>
    </submittedName>
</protein>
<evidence type="ECO:0000256" key="2">
    <source>
        <dbReference type="ARBA" id="ARBA00029447"/>
    </source>
</evidence>
<dbReference type="GO" id="GO:0006935">
    <property type="term" value="P:chemotaxis"/>
    <property type="evidence" value="ECO:0007669"/>
    <property type="project" value="InterPro"/>
</dbReference>